<evidence type="ECO:0000313" key="2">
    <source>
        <dbReference type="EMBL" id="CAE8638040.1"/>
    </source>
</evidence>
<feature type="non-terminal residue" evidence="2">
    <location>
        <position position="99"/>
    </location>
</feature>
<dbReference type="AlphaFoldDB" id="A0A813HHW1"/>
<feature type="compositionally biased region" description="Polar residues" evidence="1">
    <location>
        <begin position="48"/>
        <end position="65"/>
    </location>
</feature>
<feature type="region of interest" description="Disordered" evidence="1">
    <location>
        <begin position="48"/>
        <end position="99"/>
    </location>
</feature>
<dbReference type="EMBL" id="CAJNNW010001376">
    <property type="protein sequence ID" value="CAE8638040.1"/>
    <property type="molecule type" value="Genomic_DNA"/>
</dbReference>
<reference evidence="2" key="1">
    <citation type="submission" date="2021-02" db="EMBL/GenBank/DDBJ databases">
        <authorList>
            <person name="Dougan E. K."/>
            <person name="Rhodes N."/>
            <person name="Thang M."/>
            <person name="Chan C."/>
        </authorList>
    </citation>
    <scope>NUCLEOTIDE SEQUENCE</scope>
</reference>
<sequence length="99" mass="10188">DLEFSQFANSTANGGDAEAFTPHTGSPHRAGLFPEGAGITQLFVGTAQESGIGQTKRLTPTRSNSGSGGDMLLKGADSAGSLPRGLPLDGEEWLQSIRS</sequence>
<dbReference type="Proteomes" id="UP000626109">
    <property type="component" value="Unassembled WGS sequence"/>
</dbReference>
<accession>A0A813HHW1</accession>
<feature type="region of interest" description="Disordered" evidence="1">
    <location>
        <begin position="1"/>
        <end position="34"/>
    </location>
</feature>
<feature type="non-terminal residue" evidence="2">
    <location>
        <position position="1"/>
    </location>
</feature>
<evidence type="ECO:0000256" key="1">
    <source>
        <dbReference type="SAM" id="MobiDB-lite"/>
    </source>
</evidence>
<protein>
    <submittedName>
        <fullName evidence="2">Uncharacterized protein</fullName>
    </submittedName>
</protein>
<evidence type="ECO:0000313" key="3">
    <source>
        <dbReference type="Proteomes" id="UP000626109"/>
    </source>
</evidence>
<comment type="caution">
    <text evidence="2">The sequence shown here is derived from an EMBL/GenBank/DDBJ whole genome shotgun (WGS) entry which is preliminary data.</text>
</comment>
<gene>
    <name evidence="2" type="ORF">PGLA2088_LOCUS1740</name>
</gene>
<proteinExistence type="predicted"/>
<name>A0A813HHW1_POLGL</name>
<organism evidence="2 3">
    <name type="scientific">Polarella glacialis</name>
    <name type="common">Dinoflagellate</name>
    <dbReference type="NCBI Taxonomy" id="89957"/>
    <lineage>
        <taxon>Eukaryota</taxon>
        <taxon>Sar</taxon>
        <taxon>Alveolata</taxon>
        <taxon>Dinophyceae</taxon>
        <taxon>Suessiales</taxon>
        <taxon>Suessiaceae</taxon>
        <taxon>Polarella</taxon>
    </lineage>
</organism>
<feature type="compositionally biased region" description="Polar residues" evidence="1">
    <location>
        <begin position="1"/>
        <end position="13"/>
    </location>
</feature>